<proteinExistence type="predicted"/>
<name>A0A4Y2LDG7_ARAVE</name>
<reference evidence="1 2" key="1">
    <citation type="journal article" date="2019" name="Sci. Rep.">
        <title>Orb-weaving spider Araneus ventricosus genome elucidates the spidroin gene catalogue.</title>
        <authorList>
            <person name="Kono N."/>
            <person name="Nakamura H."/>
            <person name="Ohtoshi R."/>
            <person name="Moran D.A.P."/>
            <person name="Shinohara A."/>
            <person name="Yoshida Y."/>
            <person name="Fujiwara M."/>
            <person name="Mori M."/>
            <person name="Tomita M."/>
            <person name="Arakawa K."/>
        </authorList>
    </citation>
    <scope>NUCLEOTIDE SEQUENCE [LARGE SCALE GENOMIC DNA]</scope>
</reference>
<gene>
    <name evidence="1" type="ORF">AVEN_259119_1</name>
</gene>
<dbReference type="AlphaFoldDB" id="A0A4Y2LDG7"/>
<accession>A0A4Y2LDG7</accession>
<sequence>MSSPGRIVGSPHTEIAVQLSISKVLAIVIHKSVGYGKVCADGCEHLSGKSEDGEWVLPTTNGFYTEDILLPPRARISAHLMLYRNLKRGHFLTFHSHLSWTPTAIFENHCKRNGSFRPRTVQSQESRPSPRPSLTPELFWHFFSRNYVPSRQPPFRYK</sequence>
<dbReference type="EMBL" id="BGPR01005599">
    <property type="protein sequence ID" value="GBN11646.1"/>
    <property type="molecule type" value="Genomic_DNA"/>
</dbReference>
<comment type="caution">
    <text evidence="1">The sequence shown here is derived from an EMBL/GenBank/DDBJ whole genome shotgun (WGS) entry which is preliminary data.</text>
</comment>
<evidence type="ECO:0000313" key="2">
    <source>
        <dbReference type="Proteomes" id="UP000499080"/>
    </source>
</evidence>
<keyword evidence="2" id="KW-1185">Reference proteome</keyword>
<protein>
    <submittedName>
        <fullName evidence="1">Uncharacterized protein</fullName>
    </submittedName>
</protein>
<organism evidence="1 2">
    <name type="scientific">Araneus ventricosus</name>
    <name type="common">Orbweaver spider</name>
    <name type="synonym">Epeira ventricosa</name>
    <dbReference type="NCBI Taxonomy" id="182803"/>
    <lineage>
        <taxon>Eukaryota</taxon>
        <taxon>Metazoa</taxon>
        <taxon>Ecdysozoa</taxon>
        <taxon>Arthropoda</taxon>
        <taxon>Chelicerata</taxon>
        <taxon>Arachnida</taxon>
        <taxon>Araneae</taxon>
        <taxon>Araneomorphae</taxon>
        <taxon>Entelegynae</taxon>
        <taxon>Araneoidea</taxon>
        <taxon>Araneidae</taxon>
        <taxon>Araneus</taxon>
    </lineage>
</organism>
<evidence type="ECO:0000313" key="1">
    <source>
        <dbReference type="EMBL" id="GBN11646.1"/>
    </source>
</evidence>
<dbReference type="Proteomes" id="UP000499080">
    <property type="component" value="Unassembled WGS sequence"/>
</dbReference>